<dbReference type="Proteomes" id="UP001239111">
    <property type="component" value="Chromosome 1"/>
</dbReference>
<accession>A0ACC2PI55</accession>
<evidence type="ECO:0000313" key="2">
    <source>
        <dbReference type="Proteomes" id="UP001239111"/>
    </source>
</evidence>
<comment type="caution">
    <text evidence="1">The sequence shown here is derived from an EMBL/GenBank/DDBJ whole genome shotgun (WGS) entry which is preliminary data.</text>
</comment>
<organism evidence="1 2">
    <name type="scientific">Eretmocerus hayati</name>
    <dbReference type="NCBI Taxonomy" id="131215"/>
    <lineage>
        <taxon>Eukaryota</taxon>
        <taxon>Metazoa</taxon>
        <taxon>Ecdysozoa</taxon>
        <taxon>Arthropoda</taxon>
        <taxon>Hexapoda</taxon>
        <taxon>Insecta</taxon>
        <taxon>Pterygota</taxon>
        <taxon>Neoptera</taxon>
        <taxon>Endopterygota</taxon>
        <taxon>Hymenoptera</taxon>
        <taxon>Apocrita</taxon>
        <taxon>Proctotrupomorpha</taxon>
        <taxon>Chalcidoidea</taxon>
        <taxon>Aphelinidae</taxon>
        <taxon>Aphelininae</taxon>
        <taxon>Eretmocerus</taxon>
    </lineage>
</organism>
<evidence type="ECO:0000313" key="1">
    <source>
        <dbReference type="EMBL" id="KAJ8683047.1"/>
    </source>
</evidence>
<keyword evidence="2" id="KW-1185">Reference proteome</keyword>
<proteinExistence type="predicted"/>
<sequence>MYTNTVYFGCPGTRGGGCFQQHSANIDAIEHCGSSDDADTLPAETLGIEAPHPPAKQARSECDSGKDSEEKTVAVTAEPINLRILGACDPPRTGPIASTPEKGCNEVPEPTGLDLSGPSIDEPMPTGEYEDSSGKTKRLISLEFHSRRFSENDGDHNNVGVNQVGYGAVPNESRIRVNNETVRFVRRFNAFARDFNVDFLPAPPGIDEIEWLRGALEEIHRVILDKCEEDEDYYIGLKMSSDTFVHGQGWLPVRHERLFSTYDLWRVFGGIAQSNREAFCVDDSLILTATYFKLPRRRGINLKKIRRALKV</sequence>
<dbReference type="EMBL" id="CM056741">
    <property type="protein sequence ID" value="KAJ8683047.1"/>
    <property type="molecule type" value="Genomic_DNA"/>
</dbReference>
<name>A0ACC2PI55_9HYME</name>
<gene>
    <name evidence="1" type="ORF">QAD02_018839</name>
</gene>
<protein>
    <submittedName>
        <fullName evidence="1">Uncharacterized protein</fullName>
    </submittedName>
</protein>
<reference evidence="1" key="1">
    <citation type="submission" date="2023-04" db="EMBL/GenBank/DDBJ databases">
        <title>A chromosome-level genome assembly of the parasitoid wasp Eretmocerus hayati.</title>
        <authorList>
            <person name="Zhong Y."/>
            <person name="Liu S."/>
            <person name="Liu Y."/>
        </authorList>
    </citation>
    <scope>NUCLEOTIDE SEQUENCE</scope>
    <source>
        <strain evidence="1">ZJU_SS_LIU_2023</strain>
    </source>
</reference>